<dbReference type="Pfam" id="PF13298">
    <property type="entry name" value="LigD_N"/>
    <property type="match status" value="1"/>
</dbReference>
<dbReference type="InterPro" id="IPR014144">
    <property type="entry name" value="LigD_PE_domain"/>
</dbReference>
<dbReference type="PANTHER" id="PTHR39465:SF1">
    <property type="entry name" value="DNA LIGASE D 3'-PHOSPHOESTERASE DOMAIN-CONTAINING PROTEIN"/>
    <property type="match status" value="1"/>
</dbReference>
<dbReference type="Proteomes" id="UP000484885">
    <property type="component" value="Unassembled WGS sequence"/>
</dbReference>
<dbReference type="NCBIfam" id="TIGR02777">
    <property type="entry name" value="LigD_PE_dom"/>
    <property type="match status" value="1"/>
</dbReference>
<feature type="compositionally biased region" description="Basic residues" evidence="1">
    <location>
        <begin position="1"/>
        <end position="12"/>
    </location>
</feature>
<evidence type="ECO:0000313" key="4">
    <source>
        <dbReference type="Proteomes" id="UP000484885"/>
    </source>
</evidence>
<feature type="region of interest" description="Disordered" evidence="1">
    <location>
        <begin position="168"/>
        <end position="205"/>
    </location>
</feature>
<reference evidence="3 4" key="1">
    <citation type="submission" date="2020-02" db="EMBL/GenBank/DDBJ databases">
        <authorList>
            <person name="Zhang X.-Y."/>
        </authorList>
    </citation>
    <scope>NUCLEOTIDE SEQUENCE [LARGE SCALE GENOMIC DNA]</scope>
    <source>
        <strain evidence="3 4">C33</strain>
    </source>
</reference>
<evidence type="ECO:0000259" key="2">
    <source>
        <dbReference type="Pfam" id="PF13298"/>
    </source>
</evidence>
<dbReference type="AlphaFoldDB" id="A0A845V5Y3"/>
<gene>
    <name evidence="3" type="ORF">G3I74_12680</name>
</gene>
<accession>A0A845V5Y3</accession>
<keyword evidence="4" id="KW-1185">Reference proteome</keyword>
<sequence>MSTKHYRQKRDFRRTDEPSGKGGDSSRNGAEQPVFVVQKHDASTQHYDFRLEVDGVLKSWAIPKGPSVDPKEKRLAIPTEDHPLDYAGFEGVIPKDEYGGGTVLIWDRGTYENITDKDDGKRSMADAIDDGHVLVKLQGEKISGGYALHRTGSGEDARWLLIKMDDDHADARRNPVSTETESVVSHRTLDEIADEESGGEGRGDG</sequence>
<protein>
    <submittedName>
        <fullName evidence="3">DNA ligase</fullName>
    </submittedName>
</protein>
<keyword evidence="3" id="KW-0436">Ligase</keyword>
<feature type="region of interest" description="Disordered" evidence="1">
    <location>
        <begin position="1"/>
        <end position="34"/>
    </location>
</feature>
<feature type="compositionally biased region" description="Polar residues" evidence="1">
    <location>
        <begin position="175"/>
        <end position="185"/>
    </location>
</feature>
<evidence type="ECO:0000313" key="3">
    <source>
        <dbReference type="EMBL" id="NDY96586.1"/>
    </source>
</evidence>
<dbReference type="GO" id="GO:0016874">
    <property type="term" value="F:ligase activity"/>
    <property type="evidence" value="ECO:0007669"/>
    <property type="project" value="UniProtKB-KW"/>
</dbReference>
<feature type="domain" description="DNA ligase D 3'-phosphoesterase" evidence="2">
    <location>
        <begin position="38"/>
        <end position="150"/>
    </location>
</feature>
<evidence type="ECO:0000256" key="1">
    <source>
        <dbReference type="SAM" id="MobiDB-lite"/>
    </source>
</evidence>
<proteinExistence type="predicted"/>
<dbReference type="EMBL" id="JAAGSC010000043">
    <property type="protein sequence ID" value="NDY96586.1"/>
    <property type="molecule type" value="Genomic_DNA"/>
</dbReference>
<name>A0A845V5Y3_9GAMM</name>
<dbReference type="PANTHER" id="PTHR39465">
    <property type="entry name" value="DNA LIGASE D, 3'-PHOSPHOESTERASE DOMAIN"/>
    <property type="match status" value="1"/>
</dbReference>
<organism evidence="3 4">
    <name type="scientific">Wenzhouxiangella limi</name>
    <dbReference type="NCBI Taxonomy" id="2707351"/>
    <lineage>
        <taxon>Bacteria</taxon>
        <taxon>Pseudomonadati</taxon>
        <taxon>Pseudomonadota</taxon>
        <taxon>Gammaproteobacteria</taxon>
        <taxon>Chromatiales</taxon>
        <taxon>Wenzhouxiangellaceae</taxon>
        <taxon>Wenzhouxiangella</taxon>
    </lineage>
</organism>
<comment type="caution">
    <text evidence="3">The sequence shown here is derived from an EMBL/GenBank/DDBJ whole genome shotgun (WGS) entry which is preliminary data.</text>
</comment>